<dbReference type="InterPro" id="IPR012860">
    <property type="entry name" value="Afi1_N"/>
</dbReference>
<dbReference type="Proteomes" id="UP000008784">
    <property type="component" value="Unassembled WGS sequence"/>
</dbReference>
<proteinExistence type="predicted"/>
<dbReference type="RefSeq" id="XP_011123715.1">
    <property type="nucleotide sequence ID" value="XM_011125413.1"/>
</dbReference>
<feature type="domain" description="Arf3-interacting protein 1 N-terminal" evidence="2">
    <location>
        <begin position="69"/>
        <end position="129"/>
    </location>
</feature>
<evidence type="ECO:0000313" key="3">
    <source>
        <dbReference type="EMBL" id="EGX47726.1"/>
    </source>
</evidence>
<dbReference type="eggNOG" id="ENOG502QQUZ">
    <property type="taxonomic scope" value="Eukaryota"/>
</dbReference>
<dbReference type="AlphaFoldDB" id="G1XGV3"/>
<gene>
    <name evidence="3" type="ORF">AOL_s00083g234</name>
</gene>
<evidence type="ECO:0000313" key="4">
    <source>
        <dbReference type="Proteomes" id="UP000008784"/>
    </source>
</evidence>
<feature type="region of interest" description="Disordered" evidence="1">
    <location>
        <begin position="1"/>
        <end position="61"/>
    </location>
</feature>
<dbReference type="EMBL" id="ADOT01000151">
    <property type="protein sequence ID" value="EGX47726.1"/>
    <property type="molecule type" value="Genomic_DNA"/>
</dbReference>
<evidence type="ECO:0000259" key="2">
    <source>
        <dbReference type="Pfam" id="PF07792"/>
    </source>
</evidence>
<dbReference type="GO" id="GO:0005886">
    <property type="term" value="C:plasma membrane"/>
    <property type="evidence" value="ECO:0007669"/>
    <property type="project" value="TreeGrafter"/>
</dbReference>
<organism evidence="3 4">
    <name type="scientific">Arthrobotrys oligospora (strain ATCC 24927 / CBS 115.81 / DSM 1491)</name>
    <name type="common">Nematode-trapping fungus</name>
    <name type="synonym">Didymozoophaga oligospora</name>
    <dbReference type="NCBI Taxonomy" id="756982"/>
    <lineage>
        <taxon>Eukaryota</taxon>
        <taxon>Fungi</taxon>
        <taxon>Dikarya</taxon>
        <taxon>Ascomycota</taxon>
        <taxon>Pezizomycotina</taxon>
        <taxon>Orbiliomycetes</taxon>
        <taxon>Orbiliales</taxon>
        <taxon>Orbiliaceae</taxon>
        <taxon>Orbilia</taxon>
        <taxon>Orbilia oligospora</taxon>
    </lineage>
</organism>
<dbReference type="OrthoDB" id="66409at2759"/>
<reference evidence="3 4" key="1">
    <citation type="journal article" date="2011" name="PLoS Pathog.">
        <title>Genomic and proteomic analyses of the fungus Arthrobotrys oligospora provide insights into nematode-trap formation.</title>
        <authorList>
            <person name="Yang J."/>
            <person name="Wang L."/>
            <person name="Ji X."/>
            <person name="Feng Y."/>
            <person name="Li X."/>
            <person name="Zou C."/>
            <person name="Xu J."/>
            <person name="Ren Y."/>
            <person name="Mi Q."/>
            <person name="Wu J."/>
            <person name="Liu S."/>
            <person name="Liu Y."/>
            <person name="Huang X."/>
            <person name="Wang H."/>
            <person name="Niu X."/>
            <person name="Li J."/>
            <person name="Liang L."/>
            <person name="Luo Y."/>
            <person name="Ji K."/>
            <person name="Zhou W."/>
            <person name="Yu Z."/>
            <person name="Li G."/>
            <person name="Liu Y."/>
            <person name="Li L."/>
            <person name="Qiao M."/>
            <person name="Feng L."/>
            <person name="Zhang K.-Q."/>
        </authorList>
    </citation>
    <scope>NUCLEOTIDE SEQUENCE [LARGE SCALE GENOMIC DNA]</scope>
    <source>
        <strain evidence="4">ATCC 24927 / CBS 115.81 / DSM 1491</strain>
    </source>
</reference>
<protein>
    <recommendedName>
        <fullName evidence="2">Arf3-interacting protein 1 N-terminal domain-containing protein</fullName>
    </recommendedName>
</protein>
<feature type="compositionally biased region" description="Polar residues" evidence="1">
    <location>
        <begin position="16"/>
        <end position="35"/>
    </location>
</feature>
<dbReference type="InterPro" id="IPR052809">
    <property type="entry name" value="Actin_polarity_regulatory"/>
</dbReference>
<name>G1XGV3_ARTOA</name>
<dbReference type="InParanoid" id="G1XGV3"/>
<comment type="caution">
    <text evidence="3">The sequence shown here is derived from an EMBL/GenBank/DDBJ whole genome shotgun (WGS) entry which is preliminary data.</text>
</comment>
<keyword evidence="4" id="KW-1185">Reference proteome</keyword>
<dbReference type="GO" id="GO:0051666">
    <property type="term" value="P:actin cortical patch localization"/>
    <property type="evidence" value="ECO:0007669"/>
    <property type="project" value="TreeGrafter"/>
</dbReference>
<dbReference type="PANTHER" id="PTHR28245:SF1">
    <property type="entry name" value="ARF3-INTERACTING PROTEIN 1"/>
    <property type="match status" value="1"/>
</dbReference>
<feature type="compositionally biased region" description="Low complexity" evidence="1">
    <location>
        <begin position="36"/>
        <end position="57"/>
    </location>
</feature>
<feature type="compositionally biased region" description="Acidic residues" evidence="1">
    <location>
        <begin position="1"/>
        <end position="10"/>
    </location>
</feature>
<sequence length="158" mass="18336">MEATDDDTLYDLESNGRGSESGISMPTSTSEESSAQRTSYQSQQSHQSHQSQQSQRSNMELQQPLHVDYILVAEFSIDKGPTMEYQYPAPISGDEHMLAELMLPDQTHRRNQDWTVFFLHKEEEETEDDPGQQPLIYVLNLVNTKRDNRIKRHETFSW</sequence>
<dbReference type="PANTHER" id="PTHR28245">
    <property type="entry name" value="ARF3-INTERACTING PROTEIN 1"/>
    <property type="match status" value="1"/>
</dbReference>
<accession>G1XGV3</accession>
<dbReference type="Pfam" id="PF07792">
    <property type="entry name" value="Afi1"/>
    <property type="match status" value="1"/>
</dbReference>
<dbReference type="GeneID" id="22894618"/>
<dbReference type="HOGENOM" id="CLU_1668958_0_0_1"/>
<dbReference type="STRING" id="756982.G1XGV3"/>
<evidence type="ECO:0000256" key="1">
    <source>
        <dbReference type="SAM" id="MobiDB-lite"/>
    </source>
</evidence>